<dbReference type="Pfam" id="PF08276">
    <property type="entry name" value="PAN_2"/>
    <property type="match status" value="1"/>
</dbReference>
<dbReference type="PANTHER" id="PTHR27002:SF925">
    <property type="entry name" value="RECEPTOR-LIKE SERINE_THREONINE-PROTEIN KINASE"/>
    <property type="match status" value="1"/>
</dbReference>
<keyword evidence="5" id="KW-0732">Signal</keyword>
<keyword evidence="10" id="KW-0325">Glycoprotein</keyword>
<evidence type="ECO:0000256" key="9">
    <source>
        <dbReference type="ARBA" id="ARBA00023157"/>
    </source>
</evidence>
<evidence type="ECO:0000256" key="10">
    <source>
        <dbReference type="ARBA" id="ARBA00023180"/>
    </source>
</evidence>
<dbReference type="Pfam" id="PF00954">
    <property type="entry name" value="S_locus_glycop"/>
    <property type="match status" value="1"/>
</dbReference>
<gene>
    <name evidence="17" type="ORF">ACH5RR_017743</name>
</gene>
<evidence type="ECO:0000256" key="13">
    <source>
        <dbReference type="PIRNR" id="PIRNR000641"/>
    </source>
</evidence>
<evidence type="ECO:0000313" key="17">
    <source>
        <dbReference type="EMBL" id="KAL3519594.1"/>
    </source>
</evidence>
<dbReference type="GO" id="GO:0004674">
    <property type="term" value="F:protein serine/threonine kinase activity"/>
    <property type="evidence" value="ECO:0007669"/>
    <property type="project" value="UniProtKB-KW"/>
</dbReference>
<dbReference type="CDD" id="cd14066">
    <property type="entry name" value="STKc_IRAK"/>
    <property type="match status" value="1"/>
</dbReference>
<keyword evidence="2" id="KW-1003">Cell membrane</keyword>
<evidence type="ECO:0000256" key="2">
    <source>
        <dbReference type="ARBA" id="ARBA00022475"/>
    </source>
</evidence>
<dbReference type="FunFam" id="1.10.510.10:FF:000060">
    <property type="entry name" value="G-type lectin S-receptor-like serine/threonine-protein kinase"/>
    <property type="match status" value="1"/>
</dbReference>
<dbReference type="Gene3D" id="1.10.510.10">
    <property type="entry name" value="Transferase(Phosphotransferase) domain 1"/>
    <property type="match status" value="1"/>
</dbReference>
<dbReference type="PIRSF" id="PIRSF000641">
    <property type="entry name" value="SRK"/>
    <property type="match status" value="1"/>
</dbReference>
<accession>A0ABD2ZK66</accession>
<feature type="domain" description="Apple" evidence="16">
    <location>
        <begin position="198"/>
        <end position="276"/>
    </location>
</feature>
<evidence type="ECO:0000256" key="5">
    <source>
        <dbReference type="ARBA" id="ARBA00022729"/>
    </source>
</evidence>
<dbReference type="FunFam" id="3.30.200.20:FF:000195">
    <property type="entry name" value="G-type lectin S-receptor-like serine/threonine-protein kinase"/>
    <property type="match status" value="1"/>
</dbReference>
<comment type="caution">
    <text evidence="17">The sequence shown here is derived from an EMBL/GenBank/DDBJ whole genome shotgun (WGS) entry which is preliminary data.</text>
</comment>
<evidence type="ECO:0000259" key="16">
    <source>
        <dbReference type="PROSITE" id="PS50948"/>
    </source>
</evidence>
<dbReference type="PROSITE" id="PS50011">
    <property type="entry name" value="PROTEIN_KINASE_DOM"/>
    <property type="match status" value="1"/>
</dbReference>
<evidence type="ECO:0000256" key="11">
    <source>
        <dbReference type="ARBA" id="ARBA00047899"/>
    </source>
</evidence>
<evidence type="ECO:0000313" key="18">
    <source>
        <dbReference type="Proteomes" id="UP001630127"/>
    </source>
</evidence>
<evidence type="ECO:0000256" key="3">
    <source>
        <dbReference type="ARBA" id="ARBA00022527"/>
    </source>
</evidence>
<evidence type="ECO:0000256" key="6">
    <source>
        <dbReference type="ARBA" id="ARBA00022741"/>
    </source>
</evidence>
<dbReference type="Pfam" id="PF01453">
    <property type="entry name" value="B_lectin"/>
    <property type="match status" value="1"/>
</dbReference>
<keyword evidence="9" id="KW-1015">Disulfide bond</keyword>
<evidence type="ECO:0000256" key="8">
    <source>
        <dbReference type="ARBA" id="ARBA00022840"/>
    </source>
</evidence>
<comment type="catalytic activity">
    <reaction evidence="12 13">
        <text>L-seryl-[protein] + ATP = O-phospho-L-seryl-[protein] + ADP + H(+)</text>
        <dbReference type="Rhea" id="RHEA:17989"/>
        <dbReference type="Rhea" id="RHEA-COMP:9863"/>
        <dbReference type="Rhea" id="RHEA-COMP:11604"/>
        <dbReference type="ChEBI" id="CHEBI:15378"/>
        <dbReference type="ChEBI" id="CHEBI:29999"/>
        <dbReference type="ChEBI" id="CHEBI:30616"/>
        <dbReference type="ChEBI" id="CHEBI:83421"/>
        <dbReference type="ChEBI" id="CHEBI:456216"/>
        <dbReference type="EC" id="2.7.11.1"/>
    </reaction>
</comment>
<reference evidence="17 18" key="1">
    <citation type="submission" date="2024-11" db="EMBL/GenBank/DDBJ databases">
        <title>A near-complete genome assembly of Cinchona calisaya.</title>
        <authorList>
            <person name="Lian D.C."/>
            <person name="Zhao X.W."/>
            <person name="Wei L."/>
        </authorList>
    </citation>
    <scope>NUCLEOTIDE SEQUENCE [LARGE SCALE GENOMIC DNA]</scope>
    <source>
        <tissue evidence="17">Nenye</tissue>
    </source>
</reference>
<dbReference type="InterPro" id="IPR011009">
    <property type="entry name" value="Kinase-like_dom_sf"/>
</dbReference>
<name>A0ABD2ZK66_9GENT</name>
<dbReference type="Proteomes" id="UP001630127">
    <property type="component" value="Unassembled WGS sequence"/>
</dbReference>
<dbReference type="InterPro" id="IPR001245">
    <property type="entry name" value="Ser-Thr/Tyr_kinase_cat_dom"/>
</dbReference>
<dbReference type="InterPro" id="IPR000858">
    <property type="entry name" value="S_locus_glycoprot_dom"/>
</dbReference>
<keyword evidence="14" id="KW-1133">Transmembrane helix</keyword>
<keyword evidence="8 13" id="KW-0067">ATP-binding</keyword>
<comment type="catalytic activity">
    <reaction evidence="11 13">
        <text>L-threonyl-[protein] + ATP = O-phospho-L-threonyl-[protein] + ADP + H(+)</text>
        <dbReference type="Rhea" id="RHEA:46608"/>
        <dbReference type="Rhea" id="RHEA-COMP:11060"/>
        <dbReference type="Rhea" id="RHEA-COMP:11605"/>
        <dbReference type="ChEBI" id="CHEBI:15378"/>
        <dbReference type="ChEBI" id="CHEBI:30013"/>
        <dbReference type="ChEBI" id="CHEBI:30616"/>
        <dbReference type="ChEBI" id="CHEBI:61977"/>
        <dbReference type="ChEBI" id="CHEBI:456216"/>
        <dbReference type="EC" id="2.7.11.1"/>
    </reaction>
</comment>
<evidence type="ECO:0000256" key="7">
    <source>
        <dbReference type="ARBA" id="ARBA00022777"/>
    </source>
</evidence>
<keyword evidence="4 13" id="KW-0808">Transferase</keyword>
<dbReference type="EMBL" id="JBJUIK010000008">
    <property type="protein sequence ID" value="KAL3519594.1"/>
    <property type="molecule type" value="Genomic_DNA"/>
</dbReference>
<protein>
    <recommendedName>
        <fullName evidence="13">Receptor-like serine/threonine-protein kinase</fullName>
        <ecNumber evidence="13">2.7.11.1</ecNumber>
    </recommendedName>
</protein>
<evidence type="ECO:0000256" key="4">
    <source>
        <dbReference type="ARBA" id="ARBA00022679"/>
    </source>
</evidence>
<evidence type="ECO:0000256" key="14">
    <source>
        <dbReference type="SAM" id="Phobius"/>
    </source>
</evidence>
<evidence type="ECO:0000256" key="12">
    <source>
        <dbReference type="ARBA" id="ARBA00048679"/>
    </source>
</evidence>
<dbReference type="Pfam" id="PF07714">
    <property type="entry name" value="PK_Tyr_Ser-Thr"/>
    <property type="match status" value="1"/>
</dbReference>
<dbReference type="InterPro" id="IPR000719">
    <property type="entry name" value="Prot_kinase_dom"/>
</dbReference>
<evidence type="ECO:0000259" key="15">
    <source>
        <dbReference type="PROSITE" id="PS50011"/>
    </source>
</evidence>
<dbReference type="SMART" id="SM00220">
    <property type="entry name" value="S_TKc"/>
    <property type="match status" value="1"/>
</dbReference>
<comment type="subcellular location">
    <subcellularLocation>
        <location evidence="1">Cell membrane</location>
        <topology evidence="1">Single-pass type I membrane protein</topology>
    </subcellularLocation>
</comment>
<dbReference type="Gene3D" id="3.30.200.20">
    <property type="entry name" value="Phosphorylase Kinase, domain 1"/>
    <property type="match status" value="1"/>
</dbReference>
<evidence type="ECO:0000256" key="1">
    <source>
        <dbReference type="ARBA" id="ARBA00004251"/>
    </source>
</evidence>
<keyword evidence="18" id="KW-1185">Reference proteome</keyword>
<dbReference type="GO" id="GO:0005886">
    <property type="term" value="C:plasma membrane"/>
    <property type="evidence" value="ECO:0007669"/>
    <property type="project" value="UniProtKB-SubCell"/>
</dbReference>
<dbReference type="CDD" id="cd01098">
    <property type="entry name" value="PAN_AP_plant"/>
    <property type="match status" value="1"/>
</dbReference>
<keyword evidence="14" id="KW-0812">Transmembrane</keyword>
<dbReference type="AlphaFoldDB" id="A0ABD2ZK66"/>
<feature type="transmembrane region" description="Helical" evidence="14">
    <location>
        <begin position="299"/>
        <end position="322"/>
    </location>
</feature>
<dbReference type="InterPro" id="IPR024171">
    <property type="entry name" value="SRK-like_kinase"/>
</dbReference>
<comment type="similarity">
    <text evidence="13">Belongs to the protein kinase superfamily. Ser/Thr protein kinase family.</text>
</comment>
<keyword evidence="3 13" id="KW-0723">Serine/threonine-protein kinase</keyword>
<keyword evidence="7 13" id="KW-0418">Kinase</keyword>
<dbReference type="GO" id="GO:0005524">
    <property type="term" value="F:ATP binding"/>
    <property type="evidence" value="ECO:0007669"/>
    <property type="project" value="UniProtKB-KW"/>
</dbReference>
<dbReference type="InterPro" id="IPR001480">
    <property type="entry name" value="Bulb-type_lectin_dom"/>
</dbReference>
<sequence>MDILWQSFDYPGDTWIPGGKIGLNRVTNTTIELVSWKNMDNPAQGLYSLKMDPASSAELLALSNTTHTYWRSGAWQDGSFPSMETSGQDIYKFSYVSTDNGKYLLFNSNKSILSRIVMSYSGVMEQLTWSPSRQDWVVHRSSPASNCEVYNVCGGFGVCDLSSSPHCSCLTGFEPQFRNDWIISDFTGGCVRRTPLDCVRDKGKFLRISHIRLPPYSESLAVQGAEICEHACSINCSCSAFAYSSSGDCALWFDNLLDLERQQNGSTDGDLYVKLHSSEVSQASEVPAVRVQKTHNKSLPVALGASIASAILIICSLFYYLWRRKHKQKGDEMNYQNLSFLDLNSNRPNDKSGTTSKGTRHVEEKNETGGLPMFSFSSIVAVTNNFSSANKLGKGGFGPVYKGQLLSGELVAVKRLSKGSGQGTEEFKNETDLIAKLQHRNLVRILGCCVEQDEKILIYEYMPNRSLDSFLFGPKQDILDLEQRVRIIEGIAQGLLYLHQYSRLRVVHRDLKASNILLDAYMDPKISDFGLARILGVNEMQANTNRIVGTYGYMSPEYVMEGLFSTKSDVFAFGILVLEIISGKKSTGYYGSENLTLLGHAWELWKSDKVLELIDPLLQISSSSNLVRCIGIGLLCVQENPADRPTMSNVVVMLSNEQISLVSPNQPAFTTWRNFLDASSNGSGFAVCSANDVTISLMEAR</sequence>
<organism evidence="17 18">
    <name type="scientific">Cinchona calisaya</name>
    <dbReference type="NCBI Taxonomy" id="153742"/>
    <lineage>
        <taxon>Eukaryota</taxon>
        <taxon>Viridiplantae</taxon>
        <taxon>Streptophyta</taxon>
        <taxon>Embryophyta</taxon>
        <taxon>Tracheophyta</taxon>
        <taxon>Spermatophyta</taxon>
        <taxon>Magnoliopsida</taxon>
        <taxon>eudicotyledons</taxon>
        <taxon>Gunneridae</taxon>
        <taxon>Pentapetalae</taxon>
        <taxon>asterids</taxon>
        <taxon>lamiids</taxon>
        <taxon>Gentianales</taxon>
        <taxon>Rubiaceae</taxon>
        <taxon>Cinchonoideae</taxon>
        <taxon>Cinchoneae</taxon>
        <taxon>Cinchona</taxon>
    </lineage>
</organism>
<keyword evidence="14" id="KW-0472">Membrane</keyword>
<dbReference type="SUPFAM" id="SSF56112">
    <property type="entry name" value="Protein kinase-like (PK-like)"/>
    <property type="match status" value="1"/>
</dbReference>
<dbReference type="PANTHER" id="PTHR27002">
    <property type="entry name" value="RECEPTOR-LIKE SERINE/THREONINE-PROTEIN KINASE SD1-8"/>
    <property type="match status" value="1"/>
</dbReference>
<dbReference type="PROSITE" id="PS00108">
    <property type="entry name" value="PROTEIN_KINASE_ST"/>
    <property type="match status" value="1"/>
</dbReference>
<keyword evidence="6 13" id="KW-0547">Nucleotide-binding</keyword>
<dbReference type="InterPro" id="IPR008271">
    <property type="entry name" value="Ser/Thr_kinase_AS"/>
</dbReference>
<dbReference type="SMART" id="SM00473">
    <property type="entry name" value="PAN_AP"/>
    <property type="match status" value="1"/>
</dbReference>
<proteinExistence type="inferred from homology"/>
<dbReference type="InterPro" id="IPR003609">
    <property type="entry name" value="Pan_app"/>
</dbReference>
<dbReference type="SUPFAM" id="SSF57414">
    <property type="entry name" value="Hairpin loop containing domain-like"/>
    <property type="match status" value="1"/>
</dbReference>
<feature type="domain" description="Protein kinase" evidence="15">
    <location>
        <begin position="386"/>
        <end position="669"/>
    </location>
</feature>
<dbReference type="PROSITE" id="PS50948">
    <property type="entry name" value="PAN"/>
    <property type="match status" value="1"/>
</dbReference>
<dbReference type="EC" id="2.7.11.1" evidence="13"/>